<dbReference type="CDD" id="cd00568">
    <property type="entry name" value="TPP_enzymes"/>
    <property type="match status" value="1"/>
</dbReference>
<evidence type="ECO:0000313" key="9">
    <source>
        <dbReference type="Proteomes" id="UP001556040"/>
    </source>
</evidence>
<dbReference type="EMBL" id="JBFMIA010000013">
    <property type="protein sequence ID" value="MEW9502655.1"/>
    <property type="molecule type" value="Genomic_DNA"/>
</dbReference>
<dbReference type="SUPFAM" id="SSF52518">
    <property type="entry name" value="Thiamin diphosphate-binding fold (THDP-binding)"/>
    <property type="match status" value="2"/>
</dbReference>
<dbReference type="SUPFAM" id="SSF52467">
    <property type="entry name" value="DHS-like NAD/FAD-binding domain"/>
    <property type="match status" value="1"/>
</dbReference>
<protein>
    <submittedName>
        <fullName evidence="8">Thiamine pyrophosphate-binding protein</fullName>
    </submittedName>
</protein>
<evidence type="ECO:0000256" key="4">
    <source>
        <dbReference type="RuleBase" id="RU362132"/>
    </source>
</evidence>
<dbReference type="PANTHER" id="PTHR18968">
    <property type="entry name" value="THIAMINE PYROPHOSPHATE ENZYMES"/>
    <property type="match status" value="1"/>
</dbReference>
<comment type="cofactor">
    <cofactor evidence="1">
        <name>thiamine diphosphate</name>
        <dbReference type="ChEBI" id="CHEBI:58937"/>
    </cofactor>
</comment>
<name>A0ABV3Q5N4_9BACL</name>
<proteinExistence type="inferred from homology"/>
<dbReference type="InterPro" id="IPR012001">
    <property type="entry name" value="Thiamin_PyroP_enz_TPP-bd_dom"/>
</dbReference>
<dbReference type="InterPro" id="IPR012000">
    <property type="entry name" value="Thiamin_PyroP_enz_cen_dom"/>
</dbReference>
<dbReference type="Pfam" id="PF00205">
    <property type="entry name" value="TPP_enzyme_M"/>
    <property type="match status" value="1"/>
</dbReference>
<dbReference type="PANTHER" id="PTHR18968:SF13">
    <property type="entry name" value="ACETOLACTATE SYNTHASE CATALYTIC SUBUNIT, MITOCHONDRIAL"/>
    <property type="match status" value="1"/>
</dbReference>
<dbReference type="Proteomes" id="UP001556040">
    <property type="component" value="Unassembled WGS sequence"/>
</dbReference>
<feature type="domain" description="Thiamine pyrophosphate enzyme N-terminal TPP-binding" evidence="7">
    <location>
        <begin position="1"/>
        <end position="118"/>
    </location>
</feature>
<dbReference type="InterPro" id="IPR000399">
    <property type="entry name" value="TPP-bd_CS"/>
</dbReference>
<evidence type="ECO:0000259" key="5">
    <source>
        <dbReference type="Pfam" id="PF00205"/>
    </source>
</evidence>
<accession>A0ABV3Q5N4</accession>
<organism evidence="8 9">
    <name type="scientific">Jeotgalibacillus marinus</name>
    <dbReference type="NCBI Taxonomy" id="86667"/>
    <lineage>
        <taxon>Bacteria</taxon>
        <taxon>Bacillati</taxon>
        <taxon>Bacillota</taxon>
        <taxon>Bacilli</taxon>
        <taxon>Bacillales</taxon>
        <taxon>Caryophanaceae</taxon>
        <taxon>Jeotgalibacillus</taxon>
    </lineage>
</organism>
<sequence length="572" mass="63207">MRSADAIVKLLIENDVEVIFGVPGDTSMCFHDALSNHSDQIKHIVCRDERHAAYMADTYARVTGKPGVVDVPSGGGILYAVPGISEANSSSIPLICFSSDISMASEETGALTELKQEELTKSITKWNTRIKLASNIPQLIRKAFRMATGGRPGAVHISIPENILEEDHDFPFLGESRRETSFKSFPNQIDVEKVYKMLTTASRPVILAGGGVHLSAAYDELEHFSNKYTVPVATSINGKGSLAETSPHAIGVIGVNGASDETNSIMKNADFVLVLGSKLNNVTTMNKGIFSHSPKVIQVDISEEMLDLNIRADVAIMCDIKSFLATLDSEILKNNIDVTQKFQEWNIWYQDAIKEKFSRVVTEVEKETNNVNPARVIDLLDKNTDENSIFVIDAGTQTPYMASNFKIKKAGRKTVFDRGHGNLGYALSASIGAKVANPKSKVFSMFGDGSFAMSVGELETAKRLGLPIVFMIFQNNSYGWIKKLQQLYFEERYIAVDFDKIDAAKIAEGFGLKSLKIDRNDKLEEGLKWAMEQVSPVFLDIHIDPITDIVPPVTNWRHDSKIDPKDRVALTY</sequence>
<keyword evidence="9" id="KW-1185">Reference proteome</keyword>
<evidence type="ECO:0000256" key="3">
    <source>
        <dbReference type="ARBA" id="ARBA00023052"/>
    </source>
</evidence>
<evidence type="ECO:0000259" key="7">
    <source>
        <dbReference type="Pfam" id="PF02776"/>
    </source>
</evidence>
<dbReference type="InterPro" id="IPR029061">
    <property type="entry name" value="THDP-binding"/>
</dbReference>
<evidence type="ECO:0000256" key="2">
    <source>
        <dbReference type="ARBA" id="ARBA00007812"/>
    </source>
</evidence>
<dbReference type="InterPro" id="IPR011766">
    <property type="entry name" value="TPP_enzyme_TPP-bd"/>
</dbReference>
<comment type="similarity">
    <text evidence="2 4">Belongs to the TPP enzyme family.</text>
</comment>
<dbReference type="InterPro" id="IPR045229">
    <property type="entry name" value="TPP_enz"/>
</dbReference>
<feature type="domain" description="Thiamine pyrophosphate enzyme central" evidence="5">
    <location>
        <begin position="191"/>
        <end position="327"/>
    </location>
</feature>
<dbReference type="CDD" id="cd07035">
    <property type="entry name" value="TPP_PYR_POX_like"/>
    <property type="match status" value="1"/>
</dbReference>
<reference evidence="8 9" key="1">
    <citation type="journal article" date="1979" name="Int. J. Syst. Evol. Microbiol.">
        <title>Bacillus globisporus subsp. marinus subsp. nov.</title>
        <authorList>
            <person name="Liu H."/>
        </authorList>
    </citation>
    <scope>NUCLEOTIDE SEQUENCE [LARGE SCALE GENOMIC DNA]</scope>
    <source>
        <strain evidence="8 9">DSM 1297</strain>
    </source>
</reference>
<keyword evidence="3 4" id="KW-0786">Thiamine pyrophosphate</keyword>
<dbReference type="Gene3D" id="3.40.50.970">
    <property type="match status" value="2"/>
</dbReference>
<dbReference type="PROSITE" id="PS00187">
    <property type="entry name" value="TPP_ENZYMES"/>
    <property type="match status" value="1"/>
</dbReference>
<evidence type="ECO:0000313" key="8">
    <source>
        <dbReference type="EMBL" id="MEW9502655.1"/>
    </source>
</evidence>
<dbReference type="InterPro" id="IPR029035">
    <property type="entry name" value="DHS-like_NAD/FAD-binding_dom"/>
</dbReference>
<dbReference type="Gene3D" id="3.40.50.1220">
    <property type="entry name" value="TPP-binding domain"/>
    <property type="match status" value="1"/>
</dbReference>
<gene>
    <name evidence="8" type="ORF">AB1471_12730</name>
</gene>
<comment type="caution">
    <text evidence="8">The sequence shown here is derived from an EMBL/GenBank/DDBJ whole genome shotgun (WGS) entry which is preliminary data.</text>
</comment>
<dbReference type="Pfam" id="PF02776">
    <property type="entry name" value="TPP_enzyme_N"/>
    <property type="match status" value="1"/>
</dbReference>
<feature type="domain" description="Thiamine pyrophosphate enzyme TPP-binding" evidence="6">
    <location>
        <begin position="393"/>
        <end position="541"/>
    </location>
</feature>
<evidence type="ECO:0000259" key="6">
    <source>
        <dbReference type="Pfam" id="PF02775"/>
    </source>
</evidence>
<evidence type="ECO:0000256" key="1">
    <source>
        <dbReference type="ARBA" id="ARBA00001964"/>
    </source>
</evidence>
<dbReference type="Pfam" id="PF02775">
    <property type="entry name" value="TPP_enzyme_C"/>
    <property type="match status" value="1"/>
</dbReference>
<dbReference type="RefSeq" id="WP_367780146.1">
    <property type="nucleotide sequence ID" value="NZ_JBFMIA010000013.1"/>
</dbReference>